<accession>A0A3M8SQ04</accession>
<evidence type="ECO:0000313" key="3">
    <source>
        <dbReference type="Proteomes" id="UP000267049"/>
    </source>
</evidence>
<dbReference type="InterPro" id="IPR025392">
    <property type="entry name" value="DUF4124"/>
</dbReference>
<organism evidence="2 3">
    <name type="scientific">Montanilutibacter psychrotolerans</name>
    <dbReference type="NCBI Taxonomy" id="1327343"/>
    <lineage>
        <taxon>Bacteria</taxon>
        <taxon>Pseudomonadati</taxon>
        <taxon>Pseudomonadota</taxon>
        <taxon>Gammaproteobacteria</taxon>
        <taxon>Lysobacterales</taxon>
        <taxon>Lysobacteraceae</taxon>
        <taxon>Montanilutibacter</taxon>
    </lineage>
</organism>
<dbReference type="AlphaFoldDB" id="A0A3M8SQ04"/>
<protein>
    <submittedName>
        <fullName evidence="2">DUF4124 domain-containing protein</fullName>
    </submittedName>
</protein>
<gene>
    <name evidence="2" type="ORF">EER27_12680</name>
</gene>
<dbReference type="OrthoDB" id="6059159at2"/>
<comment type="caution">
    <text evidence="2">The sequence shown here is derived from an EMBL/GenBank/DDBJ whole genome shotgun (WGS) entry which is preliminary data.</text>
</comment>
<keyword evidence="3" id="KW-1185">Reference proteome</keyword>
<evidence type="ECO:0000259" key="1">
    <source>
        <dbReference type="Pfam" id="PF13511"/>
    </source>
</evidence>
<sequence length="130" mass="14775">MLLPAAASAQQVHKCVAANGATSYQNEPCAPTDQVARSWMAKSDPMPRYDERPREYVPRNYDADSRYASRYASTGGQAQGVAAVIQQEEQPSRCGFWRAERDRRLYQNPSAQVSPRTRHWLHEQVYQACK</sequence>
<name>A0A3M8SQ04_9GAMM</name>
<dbReference type="EMBL" id="RIBS01000005">
    <property type="protein sequence ID" value="RNF83387.1"/>
    <property type="molecule type" value="Genomic_DNA"/>
</dbReference>
<evidence type="ECO:0000313" key="2">
    <source>
        <dbReference type="EMBL" id="RNF83387.1"/>
    </source>
</evidence>
<proteinExistence type="predicted"/>
<reference evidence="2 3" key="1">
    <citation type="submission" date="2018-11" db="EMBL/GenBank/DDBJ databases">
        <title>Lysobacter cryohumiis sp. nov., isolated from soil in the Tianshan Mountains, Xinjiang, China.</title>
        <authorList>
            <person name="Luo Y."/>
            <person name="Sheng H."/>
        </authorList>
    </citation>
    <scope>NUCLEOTIDE SEQUENCE [LARGE SCALE GENOMIC DNA]</scope>
    <source>
        <strain evidence="2 3">ZS60</strain>
    </source>
</reference>
<dbReference type="Pfam" id="PF13511">
    <property type="entry name" value="DUF4124"/>
    <property type="match status" value="1"/>
</dbReference>
<dbReference type="Proteomes" id="UP000267049">
    <property type="component" value="Unassembled WGS sequence"/>
</dbReference>
<feature type="domain" description="DUF4124" evidence="1">
    <location>
        <begin position="2"/>
        <end position="36"/>
    </location>
</feature>